<dbReference type="PANTHER" id="PTHR19959:SF119">
    <property type="entry name" value="FUNGAL LIPASE-LIKE DOMAIN-CONTAINING PROTEIN"/>
    <property type="match status" value="1"/>
</dbReference>
<dbReference type="OrthoDB" id="2978551at2759"/>
<keyword evidence="1" id="KW-0472">Membrane</keyword>
<feature type="transmembrane region" description="Helical" evidence="1">
    <location>
        <begin position="1105"/>
        <end position="1134"/>
    </location>
</feature>
<proteinExistence type="predicted"/>
<dbReference type="SUPFAM" id="SSF48452">
    <property type="entry name" value="TPR-like"/>
    <property type="match status" value="2"/>
</dbReference>
<dbReference type="Gene3D" id="1.25.40.10">
    <property type="entry name" value="Tetratricopeptide repeat domain"/>
    <property type="match status" value="2"/>
</dbReference>
<dbReference type="PANTHER" id="PTHR19959">
    <property type="entry name" value="KINESIN LIGHT CHAIN"/>
    <property type="match status" value="1"/>
</dbReference>
<gene>
    <name evidence="2" type="ORF">MVEN_00578000</name>
</gene>
<dbReference type="EMBL" id="JACAZI010000004">
    <property type="protein sequence ID" value="KAF7362314.1"/>
    <property type="molecule type" value="Genomic_DNA"/>
</dbReference>
<name>A0A8H6YPT5_9AGAR</name>
<keyword evidence="1" id="KW-1133">Transmembrane helix</keyword>
<evidence type="ECO:0000313" key="3">
    <source>
        <dbReference type="Proteomes" id="UP000620124"/>
    </source>
</evidence>
<organism evidence="2 3">
    <name type="scientific">Mycena venus</name>
    <dbReference type="NCBI Taxonomy" id="2733690"/>
    <lineage>
        <taxon>Eukaryota</taxon>
        <taxon>Fungi</taxon>
        <taxon>Dikarya</taxon>
        <taxon>Basidiomycota</taxon>
        <taxon>Agaricomycotina</taxon>
        <taxon>Agaricomycetes</taxon>
        <taxon>Agaricomycetidae</taxon>
        <taxon>Agaricales</taxon>
        <taxon>Marasmiineae</taxon>
        <taxon>Mycenaceae</taxon>
        <taxon>Mycena</taxon>
    </lineage>
</organism>
<dbReference type="AlphaFoldDB" id="A0A8H6YPT5"/>
<sequence length="1137" mass="127056">MDPLTATITLITFASFIKDLIEIGQNIQRSIEKARPKCGPPSKMTIEINQENLKAEMLHVLSLCCKISPVQRPGFRGVGSQVKVWMKRDDVEKKIGRLKEHVNKCYLQFTAFSAARIEQTTAQIKCASMRSVNTTLRVEQRLIVNNVENQVRLRRLEELMTRVLLETQFGQNVLNQTMEIIVSDSAHRSEETQFLSAQTMRLIDSIQKLRASGNLNVNVSLWDRPRQLVFSGSTSTLHVLHKILGMVLVINDGRTGMQVEFPWDIMANLGVQLDALGMISEGIAWNILKIHILHSFAGQAYSIRTWAQIADSLTTLSIGYQHQLQFEPALRSSQQSLELWRHLSGNSPDVDNHIGLLASMATHAHNLLETGQAMAALTIAEEAVTLSRSTIAPIIESDPGLLSWNEEYEFAMVRALQARLTLAKAFSSVGRHLESYAAFNEGFHLILRWPPFAHPPSGADVDSLLDQICKVAEREEFSLHMLADCVVLFRNLARRYPVEISSQFLWLLHAYVYFSQQDTYNPIISHSLRSFLEPNSDCPPPELDIRRHVDFSAHGGIIKDAVLAFYTCPSETTHILIRNLFVTHFDEALLALREVVKKSCFESITMQWALYSISDIILFVSNSNRVALLQTIVRTIEHCGTILTCRGSDWEGFLDFSLIPIFHRFWSAGLLETAFTGSEEVIQYLQSRSDPEDPGFMTRLYLQHVDRLFVLCDMGRISDAIEAMQQIDKMFPADSLPEAEVNFLLPCIIKTRILRRAGRKEDVLRVLKKGVTAGTQKYWTDAGEVFDLHLYFLLVELAAAWGQVGKPKKALKDAERAVAACRKVVDEYVDGQKCALIHSLTALSNCLAAVRQTTEAVAIAQEAVSIYTQNVGQMWDSFVYTIRKEEMGANAFHALSLRLATSGETSQALAGAEKATELYRELVALAPRYLPDLASSLRNVASIRWEVGRRDEAITACEEAVCIMRKVADTETNLLPALAEALGQLLGYHTERSTAAEYAEVQGMLACLPPQPHSVLEMLSDDEDDGDSKEFEETMLEADDRFHIASTAEVDANEVPELSANAALQLAETMESSAAIQLNATEKEKGTEAIVTSLKTHLISYNVSWMLVGLLSILVVILIVLVGILSLLVGILWVRTK</sequence>
<dbReference type="Proteomes" id="UP000620124">
    <property type="component" value="Unassembled WGS sequence"/>
</dbReference>
<accession>A0A8H6YPT5</accession>
<keyword evidence="3" id="KW-1185">Reference proteome</keyword>
<comment type="caution">
    <text evidence="2">The sequence shown here is derived from an EMBL/GenBank/DDBJ whole genome shotgun (WGS) entry which is preliminary data.</text>
</comment>
<evidence type="ECO:0000256" key="1">
    <source>
        <dbReference type="SAM" id="Phobius"/>
    </source>
</evidence>
<reference evidence="2" key="1">
    <citation type="submission" date="2020-05" db="EMBL/GenBank/DDBJ databases">
        <title>Mycena genomes resolve the evolution of fungal bioluminescence.</title>
        <authorList>
            <person name="Tsai I.J."/>
        </authorList>
    </citation>
    <scope>NUCLEOTIDE SEQUENCE</scope>
    <source>
        <strain evidence="2">CCC161011</strain>
    </source>
</reference>
<keyword evidence="1" id="KW-0812">Transmembrane</keyword>
<dbReference type="InterPro" id="IPR011990">
    <property type="entry name" value="TPR-like_helical_dom_sf"/>
</dbReference>
<evidence type="ECO:0000313" key="2">
    <source>
        <dbReference type="EMBL" id="KAF7362314.1"/>
    </source>
</evidence>
<protein>
    <submittedName>
        <fullName evidence="2">Tetratricopeptide repeat family</fullName>
    </submittedName>
</protein>